<keyword evidence="13" id="KW-0238">DNA-binding</keyword>
<evidence type="ECO:0000256" key="1">
    <source>
        <dbReference type="ARBA" id="ARBA00009154"/>
    </source>
</evidence>
<comment type="similarity">
    <text evidence="1 13">Belongs to the C1D family.</text>
</comment>
<dbReference type="InterPro" id="IPR036322">
    <property type="entry name" value="WD40_repeat_dom_sf"/>
</dbReference>
<reference evidence="14" key="2">
    <citation type="submission" date="2025-08" db="UniProtKB">
        <authorList>
            <consortium name="Ensembl"/>
        </authorList>
    </citation>
    <scope>IDENTIFICATION</scope>
</reference>
<evidence type="ECO:0000256" key="7">
    <source>
        <dbReference type="ARBA" id="ARBA00022884"/>
    </source>
</evidence>
<accession>A0A8C0Q7G6</accession>
<evidence type="ECO:0000256" key="2">
    <source>
        <dbReference type="ARBA" id="ARBA00022490"/>
    </source>
</evidence>
<evidence type="ECO:0000256" key="12">
    <source>
        <dbReference type="PROSITE-ProRule" id="PRU00221"/>
    </source>
</evidence>
<keyword evidence="2 13" id="KW-0963">Cytoplasm</keyword>
<evidence type="ECO:0000256" key="5">
    <source>
        <dbReference type="ARBA" id="ARBA00022703"/>
    </source>
</evidence>
<dbReference type="Gene3D" id="2.130.10.10">
    <property type="entry name" value="YVTN repeat-like/Quinoprotein amine dehydrogenase"/>
    <property type="match status" value="1"/>
</dbReference>
<dbReference type="GO" id="GO:0003677">
    <property type="term" value="F:DNA binding"/>
    <property type="evidence" value="ECO:0007669"/>
    <property type="project" value="UniProtKB-KW"/>
</dbReference>
<dbReference type="GO" id="GO:0005730">
    <property type="term" value="C:nucleolus"/>
    <property type="evidence" value="ECO:0007669"/>
    <property type="project" value="UniProtKB-SubCell"/>
</dbReference>
<evidence type="ECO:0000313" key="14">
    <source>
        <dbReference type="Ensembl" id="ENSCAFP00040009874.1"/>
    </source>
</evidence>
<keyword evidence="7 13" id="KW-0694">RNA-binding</keyword>
<feature type="repeat" description="WD" evidence="12">
    <location>
        <begin position="132"/>
        <end position="145"/>
    </location>
</feature>
<protein>
    <recommendedName>
        <fullName evidence="13">Nuclear nucleic acid-binding protein C1D</fullName>
    </recommendedName>
</protein>
<sequence length="433" mass="48830">MSAFEKPQIIAHIQKGLNYTVFDCKWVPCSAKFVTMGNFARGTGVVQLYEIQHGDLKLLREIEKAKPIKCGTFGATSLQQRYLATGDFAGNLHIWNLEAPEIPVYSVKGHKEIINTIDGVGGLGIGEGAPEIVTGSRDGTVKVWDPRQKDDPVANMEPVQGENKRDCWTVAFGNAYNQEERVVCAGYDNGDIKLFDLRNMSLRWETNIKNGVCSLEFDRKDISMNKLVATSLEGKFHVFDMRTQHPTKGFASVSEKAHKSTVWQVRHLPQNRELFLTAGGTGSLHLWKYWLIMASEEINEDYPVEIHEYLSTFENSIGAVDEMLKTMMSVSRNELLQKLDPLEQAKVDLVSAYTLNSMFWVYLATQGVNPKEHPVKQELERIRVYMNRVKEITDKKKAGKLDKGAASRFVKNALWEPKPKNSSKVANKGKSKN</sequence>
<organism evidence="14 15">
    <name type="scientific">Canis lupus familiaris</name>
    <name type="common">Dog</name>
    <name type="synonym">Canis familiaris</name>
    <dbReference type="NCBI Taxonomy" id="9615"/>
    <lineage>
        <taxon>Eukaryota</taxon>
        <taxon>Metazoa</taxon>
        <taxon>Chordata</taxon>
        <taxon>Craniata</taxon>
        <taxon>Vertebrata</taxon>
        <taxon>Euteleostomi</taxon>
        <taxon>Mammalia</taxon>
        <taxon>Eutheria</taxon>
        <taxon>Laurasiatheria</taxon>
        <taxon>Carnivora</taxon>
        <taxon>Caniformia</taxon>
        <taxon>Canidae</taxon>
        <taxon>Canis</taxon>
    </lineage>
</organism>
<dbReference type="InterPro" id="IPR015943">
    <property type="entry name" value="WD40/YVTN_repeat-like_dom_sf"/>
</dbReference>
<proteinExistence type="inferred from homology"/>
<evidence type="ECO:0000256" key="9">
    <source>
        <dbReference type="ARBA" id="ARBA00024190"/>
    </source>
</evidence>
<dbReference type="InterPro" id="IPR007146">
    <property type="entry name" value="Sas10/Utp3/C1D"/>
</dbReference>
<dbReference type="SMART" id="SM00320">
    <property type="entry name" value="WD40"/>
    <property type="match status" value="4"/>
</dbReference>
<name>A0A8C0Q7G6_CANLF</name>
<keyword evidence="8 13" id="KW-0539">Nucleus</keyword>
<keyword evidence="4 12" id="KW-0853">WD repeat</keyword>
<keyword evidence="5" id="KW-0053">Apoptosis</keyword>
<comment type="function">
    <text evidence="10">Key assembly factor specifically required for the stability of axonemal dynein heavy chains in cytoplasm.</text>
</comment>
<dbReference type="GO" id="GO:0006364">
    <property type="term" value="P:rRNA processing"/>
    <property type="evidence" value="ECO:0007669"/>
    <property type="project" value="UniProtKB-KW"/>
</dbReference>
<evidence type="ECO:0000256" key="4">
    <source>
        <dbReference type="ARBA" id="ARBA00022574"/>
    </source>
</evidence>
<keyword evidence="3 13" id="KW-0698">rRNA processing</keyword>
<dbReference type="GO" id="GO:0006915">
    <property type="term" value="P:apoptotic process"/>
    <property type="evidence" value="ECO:0007669"/>
    <property type="project" value="UniProtKB-KW"/>
</dbReference>
<comment type="subunit">
    <text evidence="11">Component of the PAQosome complex which is responsible for the biogenesis of several protein complexes and which consists of R2TP complex members RUVBL1, RUVBL2, RPAP3 and PIH1D1, URI complex members PFDN2, PFDN6, PDRG1, UXT and URI1 as well as ASDURF, POLR2E and DNAAF10/WDR92. Interacts with PIH1D1; the interaction associates DNAAF10 with the R2TP complex. Interacts with several dynein axonemal assembly factors.</text>
</comment>
<dbReference type="FunFam" id="2.130.10.10:FF:000258">
    <property type="entry name" value="WD repeat-containing protein 92"/>
    <property type="match status" value="1"/>
</dbReference>
<evidence type="ECO:0000256" key="8">
    <source>
        <dbReference type="ARBA" id="ARBA00023242"/>
    </source>
</evidence>
<evidence type="ECO:0000256" key="3">
    <source>
        <dbReference type="ARBA" id="ARBA00022552"/>
    </source>
</evidence>
<evidence type="ECO:0000256" key="11">
    <source>
        <dbReference type="ARBA" id="ARBA00065868"/>
    </source>
</evidence>
<dbReference type="AlphaFoldDB" id="A0A8C0Q7G6"/>
<dbReference type="PROSITE" id="PS50082">
    <property type="entry name" value="WD_REPEATS_2"/>
    <property type="match status" value="1"/>
</dbReference>
<evidence type="ECO:0000256" key="6">
    <source>
        <dbReference type="ARBA" id="ARBA00022737"/>
    </source>
</evidence>
<evidence type="ECO:0000256" key="13">
    <source>
        <dbReference type="RuleBase" id="RU368003"/>
    </source>
</evidence>
<gene>
    <name evidence="14" type="primary">C1D</name>
</gene>
<dbReference type="SUPFAM" id="SSF50978">
    <property type="entry name" value="WD40 repeat-like"/>
    <property type="match status" value="1"/>
</dbReference>
<comment type="subcellular location">
    <subcellularLocation>
        <location evidence="13">Cytoplasm</location>
    </subcellularLocation>
    <subcellularLocation>
        <location evidence="13">Nucleus</location>
        <location evidence="13">Nucleolus</location>
    </subcellularLocation>
    <subcellularLocation>
        <location evidence="9">Dynein axonemal particle</location>
    </subcellularLocation>
</comment>
<keyword evidence="6" id="KW-0677">Repeat</keyword>
<dbReference type="GO" id="GO:0003723">
    <property type="term" value="F:RNA binding"/>
    <property type="evidence" value="ECO:0007669"/>
    <property type="project" value="UniProtKB-UniRule"/>
</dbReference>
<dbReference type="Pfam" id="PF00400">
    <property type="entry name" value="WD40"/>
    <property type="match status" value="1"/>
</dbReference>
<evidence type="ECO:0000313" key="15">
    <source>
        <dbReference type="Proteomes" id="UP000694542"/>
    </source>
</evidence>
<dbReference type="PANTHER" id="PTHR15341">
    <property type="entry name" value="SUN-COR STEROID HORMONE RECEPTOR CO-REPRESSOR"/>
    <property type="match status" value="1"/>
</dbReference>
<dbReference type="PANTHER" id="PTHR15341:SF3">
    <property type="entry name" value="NUCLEAR NUCLEIC ACID-BINDING PROTEIN C1D"/>
    <property type="match status" value="1"/>
</dbReference>
<dbReference type="Ensembl" id="ENSCAFT00040011395.1">
    <property type="protein sequence ID" value="ENSCAFP00040009874.1"/>
    <property type="gene ID" value="ENSCAFG00040006103.1"/>
</dbReference>
<evidence type="ECO:0000256" key="10">
    <source>
        <dbReference type="ARBA" id="ARBA00037430"/>
    </source>
</evidence>
<reference evidence="14" key="1">
    <citation type="submission" date="2018-10" db="EMBL/GenBank/DDBJ databases">
        <title>De novo assembly of a Great Dane genome.</title>
        <authorList>
            <person name="Kidd J.M."/>
            <person name="Pendleton A.L."/>
            <person name="Shen F."/>
            <person name="Emery S."/>
        </authorList>
    </citation>
    <scope>NUCLEOTIDE SEQUENCE [LARGE SCALE GENOMIC DNA]</scope>
    <source>
        <strain evidence="14">Great Dane</strain>
    </source>
</reference>
<dbReference type="InterPro" id="IPR011082">
    <property type="entry name" value="Exosome-assoc_fac/DNA_repair"/>
</dbReference>
<comment type="subunit">
    <text evidence="13">Monomer and homodimer.</text>
</comment>
<dbReference type="GO" id="GO:0120293">
    <property type="term" value="C:dynein axonemal particle"/>
    <property type="evidence" value="ECO:0007669"/>
    <property type="project" value="UniProtKB-SubCell"/>
</dbReference>
<dbReference type="InterPro" id="IPR001680">
    <property type="entry name" value="WD40_rpt"/>
</dbReference>
<dbReference type="Pfam" id="PF04000">
    <property type="entry name" value="Sas10_Utp3"/>
    <property type="match status" value="1"/>
</dbReference>
<comment type="function">
    <text evidence="13">Plays a role in the recruitment of the exosome to pre-rRNA to mediate the 3'-5' end processing of the 5.8S rRNA.</text>
</comment>
<dbReference type="Proteomes" id="UP000694542">
    <property type="component" value="Chromosome 10"/>
</dbReference>